<dbReference type="RefSeq" id="WP_133576629.1">
    <property type="nucleotide sequence ID" value="NZ_SNYC01000005.1"/>
</dbReference>
<evidence type="ECO:0008006" key="3">
    <source>
        <dbReference type="Google" id="ProtNLM"/>
    </source>
</evidence>
<name>A0A4V3D0Y0_9SPHI</name>
<dbReference type="OrthoDB" id="67041at2"/>
<proteinExistence type="predicted"/>
<dbReference type="SUPFAM" id="SSF109854">
    <property type="entry name" value="DinB/YfiT-like putative metalloenzymes"/>
    <property type="match status" value="1"/>
</dbReference>
<comment type="caution">
    <text evidence="1">The sequence shown here is derived from an EMBL/GenBank/DDBJ whole genome shotgun (WGS) entry which is preliminary data.</text>
</comment>
<accession>A0A4V3D0Y0</accession>
<dbReference type="EMBL" id="SNYC01000005">
    <property type="protein sequence ID" value="TDQ08234.1"/>
    <property type="molecule type" value="Genomic_DNA"/>
</dbReference>
<reference evidence="1 2" key="1">
    <citation type="submission" date="2019-03" db="EMBL/GenBank/DDBJ databases">
        <title>Genomic Encyclopedia of Archaeal and Bacterial Type Strains, Phase II (KMG-II): from individual species to whole genera.</title>
        <authorList>
            <person name="Goeker M."/>
        </authorList>
    </citation>
    <scope>NUCLEOTIDE SEQUENCE [LARGE SCALE GENOMIC DNA]</scope>
    <source>
        <strain evidence="1 2">DSM 19035</strain>
    </source>
</reference>
<evidence type="ECO:0000313" key="1">
    <source>
        <dbReference type="EMBL" id="TDQ08234.1"/>
    </source>
</evidence>
<dbReference type="AlphaFoldDB" id="A0A4V3D0Y0"/>
<evidence type="ECO:0000313" key="2">
    <source>
        <dbReference type="Proteomes" id="UP000295620"/>
    </source>
</evidence>
<keyword evidence="2" id="KW-1185">Reference proteome</keyword>
<organism evidence="1 2">
    <name type="scientific">Pedobacter metabolipauper</name>
    <dbReference type="NCBI Taxonomy" id="425513"/>
    <lineage>
        <taxon>Bacteria</taxon>
        <taxon>Pseudomonadati</taxon>
        <taxon>Bacteroidota</taxon>
        <taxon>Sphingobacteriia</taxon>
        <taxon>Sphingobacteriales</taxon>
        <taxon>Sphingobacteriaceae</taxon>
        <taxon>Pedobacter</taxon>
    </lineage>
</organism>
<gene>
    <name evidence="1" type="ORF">ATK78_2742</name>
</gene>
<sequence>METTINPLLELLEELYIGSNDAPTWVIDRKPGYGFTAAVKTLTSEQASTPLVDGGSTVAAHTEHLRWSIYYALEFFKGQMPSWDWKESWNIREVNDNQWEKLQNDLLVGYHLLKQAIAGTKDWSNPHLLKGTIALLPHAAYHLGAIKQLIIAVKDKG</sequence>
<protein>
    <recommendedName>
        <fullName evidence="3">DinB family protein</fullName>
    </recommendedName>
</protein>
<dbReference type="InterPro" id="IPR034660">
    <property type="entry name" value="DinB/YfiT-like"/>
</dbReference>
<dbReference type="Proteomes" id="UP000295620">
    <property type="component" value="Unassembled WGS sequence"/>
</dbReference>